<reference evidence="2 3" key="1">
    <citation type="journal article" date="2016" name="Antonie Van Leeuwenhoek">
        <title>Dongia soli sp. nov., isolated from soil from Dokdo, Korea.</title>
        <authorList>
            <person name="Kim D.U."/>
            <person name="Lee H."/>
            <person name="Kim H."/>
            <person name="Kim S.G."/>
            <person name="Ka J.O."/>
        </authorList>
    </citation>
    <scope>NUCLEOTIDE SEQUENCE [LARGE SCALE GENOMIC DNA]</scope>
    <source>
        <strain evidence="2 3">D78</strain>
    </source>
</reference>
<feature type="domain" description="NAD(P)-binding" evidence="1">
    <location>
        <begin position="13"/>
        <end position="137"/>
    </location>
</feature>
<gene>
    <name evidence="2" type="ORF">SMD27_17525</name>
</gene>
<evidence type="ECO:0000313" key="2">
    <source>
        <dbReference type="EMBL" id="MDY0884648.1"/>
    </source>
</evidence>
<name>A0ABU5EEL5_9PROT</name>
<evidence type="ECO:0000259" key="1">
    <source>
        <dbReference type="Pfam" id="PF13460"/>
    </source>
</evidence>
<keyword evidence="3" id="KW-1185">Reference proteome</keyword>
<dbReference type="InterPro" id="IPR016040">
    <property type="entry name" value="NAD(P)-bd_dom"/>
</dbReference>
<dbReference type="Proteomes" id="UP001279642">
    <property type="component" value="Unassembled WGS sequence"/>
</dbReference>
<dbReference type="InterPro" id="IPR051783">
    <property type="entry name" value="NAD(P)-dependent_oxidoreduct"/>
</dbReference>
<accession>A0ABU5EEL5</accession>
<proteinExistence type="predicted"/>
<protein>
    <submittedName>
        <fullName evidence="2">NAD(P)H-binding protein</fullName>
    </submittedName>
</protein>
<dbReference type="PANTHER" id="PTHR48079">
    <property type="entry name" value="PROTEIN YEEZ"/>
    <property type="match status" value="1"/>
</dbReference>
<dbReference type="InterPro" id="IPR036291">
    <property type="entry name" value="NAD(P)-bd_dom_sf"/>
</dbReference>
<dbReference type="EMBL" id="JAXCLW010000005">
    <property type="protein sequence ID" value="MDY0884648.1"/>
    <property type="molecule type" value="Genomic_DNA"/>
</dbReference>
<dbReference type="RefSeq" id="WP_320509721.1">
    <property type="nucleotide sequence ID" value="NZ_JAXCLW010000005.1"/>
</dbReference>
<evidence type="ECO:0000313" key="3">
    <source>
        <dbReference type="Proteomes" id="UP001279642"/>
    </source>
</evidence>
<comment type="caution">
    <text evidence="2">The sequence shown here is derived from an EMBL/GenBank/DDBJ whole genome shotgun (WGS) entry which is preliminary data.</text>
</comment>
<dbReference type="Pfam" id="PF13460">
    <property type="entry name" value="NAD_binding_10"/>
    <property type="match status" value="1"/>
</dbReference>
<dbReference type="Gene3D" id="3.40.50.720">
    <property type="entry name" value="NAD(P)-binding Rossmann-like Domain"/>
    <property type="match status" value="1"/>
</dbReference>
<organism evidence="2 3">
    <name type="scientific">Dongia soli</name>
    <dbReference type="NCBI Taxonomy" id="600628"/>
    <lineage>
        <taxon>Bacteria</taxon>
        <taxon>Pseudomonadati</taxon>
        <taxon>Pseudomonadota</taxon>
        <taxon>Alphaproteobacteria</taxon>
        <taxon>Rhodospirillales</taxon>
        <taxon>Dongiaceae</taxon>
        <taxon>Dongia</taxon>
    </lineage>
</organism>
<dbReference type="PANTHER" id="PTHR48079:SF6">
    <property type="entry name" value="NAD(P)-BINDING DOMAIN-CONTAINING PROTEIN-RELATED"/>
    <property type="match status" value="1"/>
</dbReference>
<sequence>MSEITAKRVFLAGASGAIGRRLVPLLLQAEYQVTGTTRSYLKSAMLQKMGIVPVVVDVFDASALRDAVIAAAPDIVIHQLTDLPPGLDPALMEEGRKRNARLREIGTRHLVAASLAAGAKRMIAQSIAFAYAPLPPERQGTPILESDPLDPNARGVRMLEEAVLQTPYIEGIVLRYGKLYGPGTGFDAPSGDAPVHVDAAAKAALLAITRGQPGVYNIAEDDGTLSLDKARRDLNWNPRFRLAA</sequence>
<dbReference type="SUPFAM" id="SSF51735">
    <property type="entry name" value="NAD(P)-binding Rossmann-fold domains"/>
    <property type="match status" value="1"/>
</dbReference>